<dbReference type="InterPro" id="IPR010461">
    <property type="entry name" value="ComK"/>
</dbReference>
<dbReference type="AlphaFoldDB" id="A0A0U9HEM2"/>
<dbReference type="GO" id="GO:0030420">
    <property type="term" value="P:establishment of competence for transformation"/>
    <property type="evidence" value="ECO:0007669"/>
    <property type="project" value="InterPro"/>
</dbReference>
<reference evidence="1" key="1">
    <citation type="journal article" date="2016" name="Genome Announc.">
        <title>Draft Genome Sequence of the Syntrophic Lactate-Degrading Bacterium Tepidanaerobacter syntrophicus JLT.</title>
        <authorList>
            <person name="Matsuura N."/>
            <person name="Ohashi A."/>
            <person name="Tourlousse D.M."/>
            <person name="Sekiguchi Y."/>
        </authorList>
    </citation>
    <scope>NUCLEOTIDE SEQUENCE [LARGE SCALE GENOMIC DNA]</scope>
    <source>
        <strain evidence="1">JL</strain>
    </source>
</reference>
<organism evidence="1">
    <name type="scientific">Tepidanaerobacter syntrophicus</name>
    <dbReference type="NCBI Taxonomy" id="224999"/>
    <lineage>
        <taxon>Bacteria</taxon>
        <taxon>Bacillati</taxon>
        <taxon>Bacillota</taxon>
        <taxon>Clostridia</taxon>
        <taxon>Thermosediminibacterales</taxon>
        <taxon>Tepidanaerobacteraceae</taxon>
        <taxon>Tepidanaerobacter</taxon>
    </lineage>
</organism>
<keyword evidence="2" id="KW-1185">Reference proteome</keyword>
<sequence>MDAKDIIQRKVAALLPIYDRGNVTIFIAGDGEKIVIRKTCKTVLKTLAHCRNVDLVAARKNCGKVLNKKLQVPIPLTPKTLLIPVKFREKPLGKNDGALGYLNFFQIKEVNEAKNRKCIVSFYNGVKLKVPITCETMKEYLKNARIVERIFLKRDIPERDSVMTSKERPAEIIYECICTETRNAVEEFLNETFAGIPPFR</sequence>
<proteinExistence type="predicted"/>
<gene>
    <name evidence="1" type="ORF">TSYNT_5434</name>
</gene>
<dbReference type="STRING" id="224999.GCA_001485475_00586"/>
<dbReference type="Pfam" id="PF06338">
    <property type="entry name" value="ComK"/>
    <property type="match status" value="1"/>
</dbReference>
<accession>A0A0U9HEM2</accession>
<name>A0A0U9HEM2_9FIRM</name>
<protein>
    <submittedName>
        <fullName evidence="1">ComK protein</fullName>
    </submittedName>
</protein>
<evidence type="ECO:0000313" key="1">
    <source>
        <dbReference type="EMBL" id="GAQ24587.1"/>
    </source>
</evidence>
<dbReference type="RefSeq" id="WP_059031636.1">
    <property type="nucleotide sequence ID" value="NZ_BSDN01000009.1"/>
</dbReference>
<dbReference type="Proteomes" id="UP000062160">
    <property type="component" value="Unassembled WGS sequence"/>
</dbReference>
<dbReference type="OrthoDB" id="2374476at2"/>
<evidence type="ECO:0000313" key="2">
    <source>
        <dbReference type="Proteomes" id="UP000062160"/>
    </source>
</evidence>
<dbReference type="EMBL" id="DF976999">
    <property type="protein sequence ID" value="GAQ24587.1"/>
    <property type="molecule type" value="Genomic_DNA"/>
</dbReference>